<proteinExistence type="predicted"/>
<dbReference type="Proteomes" id="UP000717624">
    <property type="component" value="Unassembled WGS sequence"/>
</dbReference>
<dbReference type="Pfam" id="PF07870">
    <property type="entry name" value="DUF1657"/>
    <property type="match status" value="1"/>
</dbReference>
<evidence type="ECO:0008006" key="3">
    <source>
        <dbReference type="Google" id="ProtNLM"/>
    </source>
</evidence>
<dbReference type="EMBL" id="JAFBEB010000018">
    <property type="protein sequence ID" value="MBM7592043.1"/>
    <property type="molecule type" value="Genomic_DNA"/>
</dbReference>
<reference evidence="1" key="1">
    <citation type="submission" date="2021-01" db="EMBL/GenBank/DDBJ databases">
        <title>Genomic Encyclopedia of Type Strains, Phase IV (KMG-IV): sequencing the most valuable type-strain genomes for metagenomic binning, comparative biology and taxonomic classification.</title>
        <authorList>
            <person name="Goeker M."/>
        </authorList>
    </citation>
    <scope>NUCLEOTIDE SEQUENCE</scope>
    <source>
        <strain evidence="1">DSM 25523</strain>
    </source>
</reference>
<comment type="caution">
    <text evidence="1">The sequence shown here is derived from an EMBL/GenBank/DDBJ whole genome shotgun (WGS) entry which is preliminary data.</text>
</comment>
<name>A0A938XX06_9BACL</name>
<organism evidence="1 2">
    <name type="scientific">Brevibacillus fulvus</name>
    <dbReference type="NCBI Taxonomy" id="1125967"/>
    <lineage>
        <taxon>Bacteria</taxon>
        <taxon>Bacillati</taxon>
        <taxon>Bacillota</taxon>
        <taxon>Bacilli</taxon>
        <taxon>Bacillales</taxon>
        <taxon>Paenibacillaceae</taxon>
        <taxon>Brevibacillus</taxon>
    </lineage>
</organism>
<dbReference type="RefSeq" id="WP_204519688.1">
    <property type="nucleotide sequence ID" value="NZ_BAABIN010000034.1"/>
</dbReference>
<sequence>MKAADQIRESLAALISIQANLRMGAIQTQDRQARETYENGVNLTEEIIGDLKRKLETVELQETRHE</sequence>
<gene>
    <name evidence="1" type="ORF">JOD01_003695</name>
</gene>
<keyword evidence="2" id="KW-1185">Reference proteome</keyword>
<evidence type="ECO:0000313" key="2">
    <source>
        <dbReference type="Proteomes" id="UP000717624"/>
    </source>
</evidence>
<accession>A0A938XX06</accession>
<dbReference type="AlphaFoldDB" id="A0A938XX06"/>
<protein>
    <recommendedName>
        <fullName evidence="3">DUF1657 domain-containing protein</fullName>
    </recommendedName>
</protein>
<dbReference type="InterPro" id="IPR012452">
    <property type="entry name" value="DUF1657"/>
</dbReference>
<evidence type="ECO:0000313" key="1">
    <source>
        <dbReference type="EMBL" id="MBM7592043.1"/>
    </source>
</evidence>